<feature type="compositionally biased region" description="Basic and acidic residues" evidence="2">
    <location>
        <begin position="955"/>
        <end position="965"/>
    </location>
</feature>
<dbReference type="SMART" id="SM01065">
    <property type="entry name" value="CBM_2"/>
    <property type="match status" value="2"/>
</dbReference>
<feature type="region of interest" description="Disordered" evidence="2">
    <location>
        <begin position="338"/>
        <end position="362"/>
    </location>
</feature>
<feature type="region of interest" description="Disordered" evidence="2">
    <location>
        <begin position="917"/>
        <end position="965"/>
    </location>
</feature>
<dbReference type="Gene3D" id="2.60.40.10">
    <property type="entry name" value="Immunoglobulins"/>
    <property type="match status" value="2"/>
</dbReference>
<accession>A0A7S3VSV8</accession>
<evidence type="ECO:0000313" key="4">
    <source>
        <dbReference type="EMBL" id="CAE0504308.1"/>
    </source>
</evidence>
<dbReference type="InterPro" id="IPR002044">
    <property type="entry name" value="CBM20"/>
</dbReference>
<dbReference type="InterPro" id="IPR013784">
    <property type="entry name" value="Carb-bd-like_fold"/>
</dbReference>
<feature type="domain" description="CBM20" evidence="3">
    <location>
        <begin position="59"/>
        <end position="164"/>
    </location>
</feature>
<evidence type="ECO:0000256" key="2">
    <source>
        <dbReference type="SAM" id="MobiDB-lite"/>
    </source>
</evidence>
<evidence type="ECO:0000256" key="1">
    <source>
        <dbReference type="SAM" id="Coils"/>
    </source>
</evidence>
<sequence length="965" mass="106437">MLQPKKCFAKNMYCFKSEAAAAGMQALNCSSLLSRRALLSFPPFQQQRLRPSLIVHAVEKHGSPVSLLFRVPYETVLGEELLISGQGNEALGEWVPQKGIKLEWTQGHQWRSGSVQASPDSVLKFKVVLLRGSNHVYEPGPDRILDCASQAHEGQTEVLCCWGQPCQLLPLAGPDEATESDIAAPPSEEQQAALPVEPLQAVEASAAVEAAPASCSRQASPHSMLCTFTVPFFETQLGQYLVLVGSSQELGAWVPESGLPMQWRPGHAWHAELPVSAAEDVEFKLAWFNGGDFVWETGPNRTLCGLDSFIGKQEGAVSENAQAHIICPWEAPLQLTRMQASDSSAEQQQQQHSVANDADRAAAAGKTDLTASSAVALEVPDTEDTTLAWAVAALAAAEEADGDGRQQQAVQEYLLSNMNGNSNSTTTNAVGRGSRDSSLGEQAVEQEQVVGQPDARDAEIQVLIEKRQAAEWALHAQRTAAAEAAMGQQRAQEEVRAAEARAQQLSQELRAAQQQAEQLAIEAQEKMIALGLELAGLRQRGRMQTKEMSREMEGMRQEIREMALKQAEQMKLRNQELAEVQAKHAAQVDELRTELENVRKTARCQLELAESEVEGLKWQLLQAQADLQDHERRLQESVAAREALVKQHAQELKEQQEAQLQQLQDLAQQQQAMRVEQEAVAASSFQRELQAANERAQEMERTHREEQEAMKELAESQVLALQNELSEMRAQRQGATAQATAVSQVQAGDLKQALGQSQEEVAQLKSFLEKANMEKVEEIARLKESLAHHKREVTRMRSELRSGARLTEGLRAELAHSQFDLQDLRNQLAAREVLVQNLQRELEDLEEAMEDIKHSISRGLGMVIVPPQQLRQEKPASLQSRPAEQEQLQHVALCDKQEEQQQQQQQDQEPRKGLLGFISSLFGNNGRGKGTQASGPSSGTANNVVAAEGLSATEVSRREQMSARR</sequence>
<dbReference type="SUPFAM" id="SSF49452">
    <property type="entry name" value="Starch-binding domain-like"/>
    <property type="match status" value="2"/>
</dbReference>
<dbReference type="PANTHER" id="PTHR15048">
    <property type="entry name" value="STARCH-BINDING DOMAIN-CONTAINING PROTEIN 1"/>
    <property type="match status" value="1"/>
</dbReference>
<feature type="compositionally biased region" description="Low complexity" evidence="2">
    <location>
        <begin position="339"/>
        <end position="362"/>
    </location>
</feature>
<reference evidence="4" key="1">
    <citation type="submission" date="2021-01" db="EMBL/GenBank/DDBJ databases">
        <authorList>
            <person name="Corre E."/>
            <person name="Pelletier E."/>
            <person name="Niang G."/>
            <person name="Scheremetjew M."/>
            <person name="Finn R."/>
            <person name="Kale V."/>
            <person name="Holt S."/>
            <person name="Cochrane G."/>
            <person name="Meng A."/>
            <person name="Brown T."/>
            <person name="Cohen L."/>
        </authorList>
    </citation>
    <scope>NUCLEOTIDE SEQUENCE</scope>
    <source>
        <strain evidence="4">CCMP1320</strain>
    </source>
</reference>
<dbReference type="AlphaFoldDB" id="A0A7S3VSV8"/>
<keyword evidence="1" id="KW-0175">Coiled coil</keyword>
<feature type="coiled-coil region" evidence="1">
    <location>
        <begin position="765"/>
        <end position="855"/>
    </location>
</feature>
<name>A0A7S3VSV8_DUNTE</name>
<feature type="domain" description="CBM20" evidence="3">
    <location>
        <begin position="218"/>
        <end position="331"/>
    </location>
</feature>
<dbReference type="GO" id="GO:0016020">
    <property type="term" value="C:membrane"/>
    <property type="evidence" value="ECO:0007669"/>
    <property type="project" value="TreeGrafter"/>
</dbReference>
<dbReference type="InterPro" id="IPR013783">
    <property type="entry name" value="Ig-like_fold"/>
</dbReference>
<feature type="coiled-coil region" evidence="1">
    <location>
        <begin position="488"/>
        <end position="738"/>
    </location>
</feature>
<feature type="compositionally biased region" description="Polar residues" evidence="2">
    <location>
        <begin position="931"/>
        <end position="943"/>
    </location>
</feature>
<evidence type="ECO:0000259" key="3">
    <source>
        <dbReference type="PROSITE" id="PS51166"/>
    </source>
</evidence>
<dbReference type="EMBL" id="HBIP01031865">
    <property type="protein sequence ID" value="CAE0504308.1"/>
    <property type="molecule type" value="Transcribed_RNA"/>
</dbReference>
<proteinExistence type="predicted"/>
<dbReference type="PROSITE" id="PS51166">
    <property type="entry name" value="CBM20"/>
    <property type="match status" value="2"/>
</dbReference>
<organism evidence="4">
    <name type="scientific">Dunaliella tertiolecta</name>
    <name type="common">Green alga</name>
    <dbReference type="NCBI Taxonomy" id="3047"/>
    <lineage>
        <taxon>Eukaryota</taxon>
        <taxon>Viridiplantae</taxon>
        <taxon>Chlorophyta</taxon>
        <taxon>core chlorophytes</taxon>
        <taxon>Chlorophyceae</taxon>
        <taxon>CS clade</taxon>
        <taxon>Chlamydomonadales</taxon>
        <taxon>Dunaliellaceae</taxon>
        <taxon>Dunaliella</taxon>
    </lineage>
</organism>
<dbReference type="Pfam" id="PF00686">
    <property type="entry name" value="CBM_20"/>
    <property type="match status" value="2"/>
</dbReference>
<dbReference type="PANTHER" id="PTHR15048:SF0">
    <property type="entry name" value="STARCH-BINDING DOMAIN-CONTAINING PROTEIN 1"/>
    <property type="match status" value="1"/>
</dbReference>
<gene>
    <name evidence="4" type="ORF">DTER00134_LOCUS19381</name>
</gene>
<protein>
    <recommendedName>
        <fullName evidence="3">CBM20 domain-containing protein</fullName>
    </recommendedName>
</protein>
<dbReference type="GO" id="GO:2001070">
    <property type="term" value="F:starch binding"/>
    <property type="evidence" value="ECO:0007669"/>
    <property type="project" value="InterPro"/>
</dbReference>